<gene>
    <name evidence="6" type="ORF">CSB45_06325</name>
</gene>
<dbReference type="InterPro" id="IPR001296">
    <property type="entry name" value="Glyco_trans_1"/>
</dbReference>
<dbReference type="InterPro" id="IPR028098">
    <property type="entry name" value="Glyco_trans_4-like_N"/>
</dbReference>
<evidence type="ECO:0000256" key="3">
    <source>
        <dbReference type="ARBA" id="ARBA00022679"/>
    </source>
</evidence>
<feature type="domain" description="Glycosyltransferase subfamily 4-like N-terminal" evidence="5">
    <location>
        <begin position="82"/>
        <end position="182"/>
    </location>
</feature>
<keyword evidence="2" id="KW-0328">Glycosyltransferase</keyword>
<evidence type="ECO:0000256" key="1">
    <source>
        <dbReference type="ARBA" id="ARBA00009481"/>
    </source>
</evidence>
<name>A0A2G6E6W7_9BACT</name>
<reference evidence="6 7" key="1">
    <citation type="submission" date="2017-10" db="EMBL/GenBank/DDBJ databases">
        <title>Novel microbial diversity and functional potential in the marine mammal oral microbiome.</title>
        <authorList>
            <person name="Dudek N.K."/>
            <person name="Sun C.L."/>
            <person name="Burstein D."/>
            <person name="Kantor R.S."/>
            <person name="Aliaga Goltsman D.S."/>
            <person name="Bik E.M."/>
            <person name="Thomas B.C."/>
            <person name="Banfield J.F."/>
            <person name="Relman D.A."/>
        </authorList>
    </citation>
    <scope>NUCLEOTIDE SEQUENCE [LARGE SCALE GENOMIC DNA]</scope>
    <source>
        <strain evidence="6">DOLZORAL124_49_17</strain>
    </source>
</reference>
<accession>A0A2G6E6W7</accession>
<dbReference type="PANTHER" id="PTHR12526:SF640">
    <property type="entry name" value="COLANIC ACID BIOSYNTHESIS GLYCOSYLTRANSFERASE WCAL-RELATED"/>
    <property type="match status" value="1"/>
</dbReference>
<dbReference type="CDD" id="cd03801">
    <property type="entry name" value="GT4_PimA-like"/>
    <property type="match status" value="1"/>
</dbReference>
<dbReference type="Proteomes" id="UP000229740">
    <property type="component" value="Unassembled WGS sequence"/>
</dbReference>
<protein>
    <submittedName>
        <fullName evidence="6">Uncharacterized protein</fullName>
    </submittedName>
</protein>
<evidence type="ECO:0000313" key="6">
    <source>
        <dbReference type="EMBL" id="PID57833.1"/>
    </source>
</evidence>
<evidence type="ECO:0000313" key="7">
    <source>
        <dbReference type="Proteomes" id="UP000229740"/>
    </source>
</evidence>
<organism evidence="6 7">
    <name type="scientific">candidate division KSB3 bacterium</name>
    <dbReference type="NCBI Taxonomy" id="2044937"/>
    <lineage>
        <taxon>Bacteria</taxon>
        <taxon>candidate division KSB3</taxon>
    </lineage>
</organism>
<dbReference type="Pfam" id="PF13439">
    <property type="entry name" value="Glyco_transf_4"/>
    <property type="match status" value="1"/>
</dbReference>
<evidence type="ECO:0000256" key="2">
    <source>
        <dbReference type="ARBA" id="ARBA00022676"/>
    </source>
</evidence>
<evidence type="ECO:0000259" key="4">
    <source>
        <dbReference type="Pfam" id="PF00534"/>
    </source>
</evidence>
<evidence type="ECO:0000259" key="5">
    <source>
        <dbReference type="Pfam" id="PF13439"/>
    </source>
</evidence>
<dbReference type="PANTHER" id="PTHR12526">
    <property type="entry name" value="GLYCOSYLTRANSFERASE"/>
    <property type="match status" value="1"/>
</dbReference>
<dbReference type="SUPFAM" id="SSF53756">
    <property type="entry name" value="UDP-Glycosyltransferase/glycogen phosphorylase"/>
    <property type="match status" value="1"/>
</dbReference>
<comment type="similarity">
    <text evidence="1">Belongs to the glycosyltransferase group 1 family. Glycosyltransferase 4 subfamily.</text>
</comment>
<proteinExistence type="inferred from homology"/>
<dbReference type="EMBL" id="PDPS01000025">
    <property type="protein sequence ID" value="PID57833.1"/>
    <property type="molecule type" value="Genomic_DNA"/>
</dbReference>
<dbReference type="GO" id="GO:0016757">
    <property type="term" value="F:glycosyltransferase activity"/>
    <property type="evidence" value="ECO:0007669"/>
    <property type="project" value="UniProtKB-KW"/>
</dbReference>
<dbReference type="AlphaFoldDB" id="A0A2G6E6W7"/>
<feature type="domain" description="Glycosyl transferase family 1" evidence="4">
    <location>
        <begin position="194"/>
        <end position="358"/>
    </location>
</feature>
<dbReference type="Gene3D" id="3.40.50.2000">
    <property type="entry name" value="Glycogen Phosphorylase B"/>
    <property type="match status" value="2"/>
</dbReference>
<dbReference type="Pfam" id="PF00534">
    <property type="entry name" value="Glycos_transf_1"/>
    <property type="match status" value="1"/>
</dbReference>
<comment type="caution">
    <text evidence="6">The sequence shown here is derived from an EMBL/GenBank/DDBJ whole genome shotgun (WGS) entry which is preliminary data.</text>
</comment>
<keyword evidence="3" id="KW-0808">Transferase</keyword>
<sequence>MRTSTLAIFTPQIGSLSETFIRQHIQDLWPGRTVVITGTSDKPHGGHWTLDCPMLVLDQPRPGFFQRACRAIRREFNGPDERKLDLAAVSRFLKQHHVDLFMGEYLDLALPYLEAVQESGIRFFAHAHGYDVSERLASPAWREAYRRYNESDGVITMSQFSRKRLLELGLETSKVHVVPYGIKIPPQRSSRVSDDTVRCLAVGRMAAMKAPLITLDAFRRMLNGKHVRLDMIGAGELFGAAQHFVQRFELYDEVWLHGGQAHETVLQYLQQADIFLQHSLTDLETGAQEGLPVAILEAMAYGVPVISTRHAGIPEAVIDGVCGYLVEEGDVQGMADRLHELVHNPDLRQKMGQAGRQRAGELFCWEKERNDMLQILGLAPELLRT</sequence>